<dbReference type="PANTHER" id="PTHR43095:SF5">
    <property type="entry name" value="XYLULOSE KINASE"/>
    <property type="match status" value="1"/>
</dbReference>
<dbReference type="GO" id="GO:0005975">
    <property type="term" value="P:carbohydrate metabolic process"/>
    <property type="evidence" value="ECO:0007669"/>
    <property type="project" value="InterPro"/>
</dbReference>
<feature type="domain" description="Carbohydrate kinase FGGY N-terminal" evidence="5">
    <location>
        <begin position="61"/>
        <end position="305"/>
    </location>
</feature>
<dbReference type="InterPro" id="IPR000577">
    <property type="entry name" value="Carb_kinase_FGGY"/>
</dbReference>
<evidence type="ECO:0000313" key="8">
    <source>
        <dbReference type="Proteomes" id="UP000186607"/>
    </source>
</evidence>
<dbReference type="SUPFAM" id="SSF53067">
    <property type="entry name" value="Actin-like ATPase domain"/>
    <property type="match status" value="2"/>
</dbReference>
<dbReference type="InterPro" id="IPR018483">
    <property type="entry name" value="Carb_kinase_FGGY_CS"/>
</dbReference>
<dbReference type="Pfam" id="PF00370">
    <property type="entry name" value="FGGY_N"/>
    <property type="match status" value="1"/>
</dbReference>
<evidence type="ECO:0000313" key="7">
    <source>
        <dbReference type="EMBL" id="OLV16128.1"/>
    </source>
</evidence>
<dbReference type="STRING" id="249408.BOO71_0012799"/>
<dbReference type="GO" id="GO:0016773">
    <property type="term" value="F:phosphotransferase activity, alcohol group as acceptor"/>
    <property type="evidence" value="ECO:0007669"/>
    <property type="project" value="InterPro"/>
</dbReference>
<evidence type="ECO:0000259" key="6">
    <source>
        <dbReference type="Pfam" id="PF02782"/>
    </source>
</evidence>
<dbReference type="Pfam" id="PF02782">
    <property type="entry name" value="FGGY_C"/>
    <property type="match status" value="1"/>
</dbReference>
<dbReference type="CDD" id="cd07804">
    <property type="entry name" value="ASKHA_NBD_FGGY_RrXK-like"/>
    <property type="match status" value="1"/>
</dbReference>
<evidence type="ECO:0000256" key="3">
    <source>
        <dbReference type="ARBA" id="ARBA00022777"/>
    </source>
</evidence>
<keyword evidence="2 4" id="KW-0808">Transferase</keyword>
<evidence type="ECO:0000256" key="2">
    <source>
        <dbReference type="ARBA" id="ARBA00022679"/>
    </source>
</evidence>
<keyword evidence="3 4" id="KW-0418">Kinase</keyword>
<accession>A0A1U7NT78</accession>
<evidence type="ECO:0000256" key="4">
    <source>
        <dbReference type="RuleBase" id="RU003733"/>
    </source>
</evidence>
<comment type="caution">
    <text evidence="7">The sequence shown here is derived from an EMBL/GenBank/DDBJ whole genome shotgun (WGS) entry which is preliminary data.</text>
</comment>
<dbReference type="GO" id="GO:0016301">
    <property type="term" value="F:kinase activity"/>
    <property type="evidence" value="ECO:0007669"/>
    <property type="project" value="UniProtKB-KW"/>
</dbReference>
<reference evidence="7 8" key="1">
    <citation type="submission" date="2017-01" db="EMBL/GenBank/DDBJ databases">
        <title>Genome Analysis of Deinococcus marmoris KOPRI26562.</title>
        <authorList>
            <person name="Kim J.H."/>
            <person name="Oh H.-M."/>
        </authorList>
    </citation>
    <scope>NUCLEOTIDE SEQUENCE [LARGE SCALE GENOMIC DNA]</scope>
    <source>
        <strain evidence="7 8">KOPRI26562</strain>
    </source>
</reference>
<dbReference type="PROSITE" id="PS00445">
    <property type="entry name" value="FGGY_KINASES_2"/>
    <property type="match status" value="1"/>
</dbReference>
<proteinExistence type="inferred from homology"/>
<dbReference type="PANTHER" id="PTHR43095">
    <property type="entry name" value="SUGAR KINASE"/>
    <property type="match status" value="1"/>
</dbReference>
<evidence type="ECO:0000256" key="1">
    <source>
        <dbReference type="ARBA" id="ARBA00009156"/>
    </source>
</evidence>
<keyword evidence="8" id="KW-1185">Reference proteome</keyword>
<dbReference type="InterPro" id="IPR043129">
    <property type="entry name" value="ATPase_NBD"/>
</dbReference>
<evidence type="ECO:0000259" key="5">
    <source>
        <dbReference type="Pfam" id="PF00370"/>
    </source>
</evidence>
<sequence length="555" mass="60283">MPSSRCTAIRWAGTSPETPAWPTLCSNRSALCESCNRYAQTMRYPAPENRTMKWGESADLLLGIDVGTYSSKGVLTDLSGMVLRSKTIPHGVSLPRPGFVEQDADSIWWRDVVQIIQALIEGEDAARIAGVALSAIGPCLLALDEHGVPLHPGILYGVDTRAHAQMTSLEDELGEATVFAHSRMAFTSQAIGPKIRWLRENEPEVWAKARTLTTASSYLCYRLSDQWVINHHEASHFMPLYDPQTLTWSDRFAGAVLGDKDLSVLPRLGWSDELAGFVSLQAAAETGLREGTPVAVGAVDALSEALSVGVVNSGDLMIMYGSTTFFILVEAAPVPDPRVWTVNGAYDGQFNLAAGMATSGSLTRWFADELARDLPEEDAYDQLFAAADGVPPGANGVLLLPYFSGERTPINDPKARGVMAGLSLSTTRDDLFRATLEGVGYGIRHNIETFRHLGAQVERIVAVGGGAKTTTWLQIVTDICGVVQEVPALTIGASYGDAFLAGLAAGKLKREDLQTWVRPGRIIKPDTSNQAVYERNFELFKRLYTQTRDVVHQLS</sequence>
<dbReference type="InterPro" id="IPR018485">
    <property type="entry name" value="FGGY_C"/>
</dbReference>
<dbReference type="Proteomes" id="UP000186607">
    <property type="component" value="Unassembled WGS sequence"/>
</dbReference>
<gene>
    <name evidence="7" type="ORF">BOO71_0012799</name>
</gene>
<comment type="similarity">
    <text evidence="1 4">Belongs to the FGGY kinase family.</text>
</comment>
<dbReference type="Gene3D" id="3.30.420.40">
    <property type="match status" value="2"/>
</dbReference>
<feature type="domain" description="Carbohydrate kinase FGGY C-terminal" evidence="6">
    <location>
        <begin position="316"/>
        <end position="505"/>
    </location>
</feature>
<dbReference type="AlphaFoldDB" id="A0A1U7NT78"/>
<name>A0A1U7NT78_9DEIO</name>
<organism evidence="7 8">
    <name type="scientific">Deinococcus marmoris</name>
    <dbReference type="NCBI Taxonomy" id="249408"/>
    <lineage>
        <taxon>Bacteria</taxon>
        <taxon>Thermotogati</taxon>
        <taxon>Deinococcota</taxon>
        <taxon>Deinococci</taxon>
        <taxon>Deinococcales</taxon>
        <taxon>Deinococcaceae</taxon>
        <taxon>Deinococcus</taxon>
    </lineage>
</organism>
<dbReference type="InterPro" id="IPR018484">
    <property type="entry name" value="FGGY_N"/>
</dbReference>
<protein>
    <submittedName>
        <fullName evidence="7">Xylulose kinase</fullName>
    </submittedName>
</protein>
<dbReference type="InterPro" id="IPR050406">
    <property type="entry name" value="FGGY_Carb_Kinase"/>
</dbReference>
<dbReference type="EMBL" id="MSTI01000154">
    <property type="protein sequence ID" value="OLV16128.1"/>
    <property type="molecule type" value="Genomic_DNA"/>
</dbReference>
<dbReference type="PIRSF" id="PIRSF000538">
    <property type="entry name" value="GlpK"/>
    <property type="match status" value="1"/>
</dbReference>